<evidence type="ECO:0000256" key="2">
    <source>
        <dbReference type="SAM" id="Phobius"/>
    </source>
</evidence>
<dbReference type="RefSeq" id="XP_025420032.1">
    <property type="nucleotide sequence ID" value="XM_025564247.1"/>
</dbReference>
<organism evidence="4 5">
    <name type="scientific">Sipha flava</name>
    <name type="common">yellow sugarcane aphid</name>
    <dbReference type="NCBI Taxonomy" id="143950"/>
    <lineage>
        <taxon>Eukaryota</taxon>
        <taxon>Metazoa</taxon>
        <taxon>Ecdysozoa</taxon>
        <taxon>Arthropoda</taxon>
        <taxon>Hexapoda</taxon>
        <taxon>Insecta</taxon>
        <taxon>Pterygota</taxon>
        <taxon>Neoptera</taxon>
        <taxon>Paraneoptera</taxon>
        <taxon>Hemiptera</taxon>
        <taxon>Sternorrhyncha</taxon>
        <taxon>Aphidomorpha</taxon>
        <taxon>Aphidoidea</taxon>
        <taxon>Aphididae</taxon>
        <taxon>Sipha</taxon>
    </lineage>
</organism>
<evidence type="ECO:0000313" key="5">
    <source>
        <dbReference type="RefSeq" id="XP_025420032.1"/>
    </source>
</evidence>
<feature type="transmembrane region" description="Helical" evidence="2">
    <location>
        <begin position="31"/>
        <end position="58"/>
    </location>
</feature>
<feature type="region of interest" description="Disordered" evidence="1">
    <location>
        <begin position="326"/>
        <end position="349"/>
    </location>
</feature>
<reference evidence="5" key="1">
    <citation type="submission" date="2025-08" db="UniProtKB">
        <authorList>
            <consortium name="RefSeq"/>
        </authorList>
    </citation>
    <scope>IDENTIFICATION</scope>
    <source>
        <tissue evidence="5">Whole body</tissue>
    </source>
</reference>
<accession>A0A8B8GBA3</accession>
<name>A0A8B8GBA3_9HEMI</name>
<evidence type="ECO:0000256" key="1">
    <source>
        <dbReference type="SAM" id="MobiDB-lite"/>
    </source>
</evidence>
<protein>
    <submittedName>
        <fullName evidence="5">Protein PFC0760c isoform X2</fullName>
    </submittedName>
</protein>
<dbReference type="InterPro" id="IPR018613">
    <property type="entry name" value="Ccdc97-like"/>
</dbReference>
<keyword evidence="2" id="KW-1133">Transmembrane helix</keyword>
<dbReference type="Proteomes" id="UP000694846">
    <property type="component" value="Unplaced"/>
</dbReference>
<dbReference type="GeneID" id="112690272"/>
<evidence type="ECO:0000259" key="3">
    <source>
        <dbReference type="Pfam" id="PF09747"/>
    </source>
</evidence>
<dbReference type="PANTHER" id="PTHR31840">
    <property type="entry name" value="COILED-COIL DOMAIN-CONTAINING PROTEIN 97"/>
    <property type="match status" value="1"/>
</dbReference>
<dbReference type="InterPro" id="IPR040233">
    <property type="entry name" value="CCD97-like_C"/>
</dbReference>
<feature type="domain" description="CCD97-like C-terminal" evidence="3">
    <location>
        <begin position="245"/>
        <end position="459"/>
    </location>
</feature>
<keyword evidence="2" id="KW-0472">Membrane</keyword>
<dbReference type="OrthoDB" id="6349518at2759"/>
<evidence type="ECO:0000313" key="4">
    <source>
        <dbReference type="Proteomes" id="UP000694846"/>
    </source>
</evidence>
<proteinExistence type="predicted"/>
<dbReference type="Pfam" id="PF09747">
    <property type="entry name" value="CCD97-like_C"/>
    <property type="match status" value="1"/>
</dbReference>
<keyword evidence="2" id="KW-0812">Transmembrane</keyword>
<gene>
    <name evidence="5" type="primary">LOC112690272</name>
</gene>
<keyword evidence="4" id="KW-1185">Reference proteome</keyword>
<dbReference type="PANTHER" id="PTHR31840:SF1">
    <property type="entry name" value="COILED-COIL DOMAIN-CONTAINING PROTEIN 97"/>
    <property type="match status" value="1"/>
</dbReference>
<feature type="region of interest" description="Disordered" evidence="1">
    <location>
        <begin position="1"/>
        <end position="24"/>
    </location>
</feature>
<sequence length="500" mass="58435">MATKNRGSNGGGRKKKVEPPPKPIPEQDRHICGLICVCQLTFVLSSVSLVYLSVAIYLPGYRAFNAAIETVPIMCQTINSTVSNNCEWASCGEWCLTKASGNCPQYLVTVRQNGTEIGVENCTRLTTVSCPQKMEEQLATNINTNDEESIKLRQRIIDHVIMKALNNDFNSQHTNQSELSLDERRKMAENILNDGHSKFLYIFGEYLIEDHLEYFKSENDNNYEINFHLHRLSRLINSKKMVFKNRRYQAMLELLKGDYFSDNEMRNREPLLWEQLVGQYLSEEEKFHYDNQYVAQNSLTEVLFEQIDRDNRDDLKRKQQIEEVHKLNKNYETDDDSDNDNDTVTTAHDDNDDILEESSLEVSMSSSLWGEYNKPKNQTVKIGKHRWKKGHFLNQKPCKIKELNENEKLLLLNEFKSYMIQKFLSGQEDYDYDNIDNNPEYDNLHIKGIDEEEKYFDSESPVEEIPMTENDLEEDELDIYMRMLKKDEITDNVAEKLKKL</sequence>
<dbReference type="CTD" id="38501"/>
<dbReference type="AlphaFoldDB" id="A0A8B8GBA3"/>